<dbReference type="Proteomes" id="UP001497680">
    <property type="component" value="Unassembled WGS sequence"/>
</dbReference>
<comment type="caution">
    <text evidence="1">The sequence shown here is derived from an EMBL/GenBank/DDBJ whole genome shotgun (WGS) entry which is preliminary data.</text>
</comment>
<keyword evidence="2" id="KW-1185">Reference proteome</keyword>
<reference evidence="1 2" key="1">
    <citation type="journal article" date="2022" name="New Phytol.">
        <title>Ecological generalism drives hyperdiversity of secondary metabolite gene clusters in xylarialean endophytes.</title>
        <authorList>
            <person name="Franco M.E.E."/>
            <person name="Wisecaver J.H."/>
            <person name="Arnold A.E."/>
            <person name="Ju Y.M."/>
            <person name="Slot J.C."/>
            <person name="Ahrendt S."/>
            <person name="Moore L.P."/>
            <person name="Eastman K.E."/>
            <person name="Scott K."/>
            <person name="Konkel Z."/>
            <person name="Mondo S.J."/>
            <person name="Kuo A."/>
            <person name="Hayes R.D."/>
            <person name="Haridas S."/>
            <person name="Andreopoulos B."/>
            <person name="Riley R."/>
            <person name="LaButti K."/>
            <person name="Pangilinan J."/>
            <person name="Lipzen A."/>
            <person name="Amirebrahimi M."/>
            <person name="Yan J."/>
            <person name="Adam C."/>
            <person name="Keymanesh K."/>
            <person name="Ng V."/>
            <person name="Louie K."/>
            <person name="Northen T."/>
            <person name="Drula E."/>
            <person name="Henrissat B."/>
            <person name="Hsieh H.M."/>
            <person name="Youens-Clark K."/>
            <person name="Lutzoni F."/>
            <person name="Miadlikowska J."/>
            <person name="Eastwood D.C."/>
            <person name="Hamelin R.C."/>
            <person name="Grigoriev I.V."/>
            <person name="U'Ren J.M."/>
        </authorList>
    </citation>
    <scope>NUCLEOTIDE SEQUENCE [LARGE SCALE GENOMIC DNA]</scope>
    <source>
        <strain evidence="1 2">ER1909</strain>
    </source>
</reference>
<organism evidence="1 2">
    <name type="scientific">Hypoxylon rubiginosum</name>
    <dbReference type="NCBI Taxonomy" id="110542"/>
    <lineage>
        <taxon>Eukaryota</taxon>
        <taxon>Fungi</taxon>
        <taxon>Dikarya</taxon>
        <taxon>Ascomycota</taxon>
        <taxon>Pezizomycotina</taxon>
        <taxon>Sordariomycetes</taxon>
        <taxon>Xylariomycetidae</taxon>
        <taxon>Xylariales</taxon>
        <taxon>Hypoxylaceae</taxon>
        <taxon>Hypoxylon</taxon>
    </lineage>
</organism>
<gene>
    <name evidence="1" type="ORF">F4821DRAFT_277569</name>
</gene>
<name>A0ACC0D4V6_9PEZI</name>
<evidence type="ECO:0000313" key="2">
    <source>
        <dbReference type="Proteomes" id="UP001497680"/>
    </source>
</evidence>
<accession>A0ACC0D4V6</accession>
<proteinExistence type="predicted"/>
<evidence type="ECO:0000313" key="1">
    <source>
        <dbReference type="EMBL" id="KAI6087605.1"/>
    </source>
</evidence>
<dbReference type="EMBL" id="MU394306">
    <property type="protein sequence ID" value="KAI6087605.1"/>
    <property type="molecule type" value="Genomic_DNA"/>
</dbReference>
<sequence>MLFELLDLLDRCLDRCLGVFLNLGPVWLICYLGLAIYANDYKYFWSTLMGPQDTGFGFDDPVSIANWYLGLCMILVSATLKVNWFCSWLSVFVTSWLFDRHWTPPKNPSKKRIMQADPSLRAVALPGGRLVYHEGRRPRKCPRGCPFDLSDRAYHCTTTHRCLPVYDHFCAYLWSTVYLRTMKPYCFVLVFLPLDAAYSLAVSVAALSQPSSRWAAPFVGSILLCCLVIILILIANALPNLKRLVWENTVAPELQGKQRTLAFKYRERAGWHLRLHDFERNPWDLGIRANFRQVFGEHWWMWPFFWWNPERVSRYGYYVDRDLPFADFVTTEFTNQIMPLTGVAIDTPAPSSTHGEGRRRLARSSADHRSQLHPGDVPTAHVGTPPRHESGARRRTEGHSTGLG</sequence>
<protein>
    <submittedName>
        <fullName evidence="1">Uncharacterized protein</fullName>
    </submittedName>
</protein>